<name>A0A8S5TZS2_9CAUD</name>
<reference evidence="1" key="1">
    <citation type="journal article" date="2021" name="Proc. Natl. Acad. Sci. U.S.A.">
        <title>A Catalog of Tens of Thousands of Viruses from Human Metagenomes Reveals Hidden Associations with Chronic Diseases.</title>
        <authorList>
            <person name="Tisza M.J."/>
            <person name="Buck C.B."/>
        </authorList>
    </citation>
    <scope>NUCLEOTIDE SEQUENCE</scope>
    <source>
        <strain evidence="1">Cttph48</strain>
    </source>
</reference>
<evidence type="ECO:0000313" key="1">
    <source>
        <dbReference type="EMBL" id="DAF87683.1"/>
    </source>
</evidence>
<proteinExistence type="predicted"/>
<dbReference type="EMBL" id="BK015966">
    <property type="protein sequence ID" value="DAF87683.1"/>
    <property type="molecule type" value="Genomic_DNA"/>
</dbReference>
<sequence length="86" mass="10288">MEIQKELLCKAIENSNGIAMNVKKNLENLTKKEFSYSDVRQAIFKNHETKEKFEKEHELMRERMYKIALEASKKRKVGRGKRCRKK</sequence>
<organism evidence="1">
    <name type="scientific">Myoviridae sp. cttph48</name>
    <dbReference type="NCBI Taxonomy" id="2825196"/>
    <lineage>
        <taxon>Viruses</taxon>
        <taxon>Duplodnaviria</taxon>
        <taxon>Heunggongvirae</taxon>
        <taxon>Uroviricota</taxon>
        <taxon>Caudoviricetes</taxon>
    </lineage>
</organism>
<accession>A0A8S5TZS2</accession>
<protein>
    <submittedName>
        <fullName evidence="1">Uncharacterized protein</fullName>
    </submittedName>
</protein>